<dbReference type="InterPro" id="IPR044946">
    <property type="entry name" value="Restrct_endonuc_typeI_TRD_sf"/>
</dbReference>
<dbReference type="Gene3D" id="3.90.220.20">
    <property type="entry name" value="DNA methylase specificity domains"/>
    <property type="match status" value="1"/>
</dbReference>
<evidence type="ECO:0000256" key="3">
    <source>
        <dbReference type="ARBA" id="ARBA00023125"/>
    </source>
</evidence>
<dbReference type="Pfam" id="PF01420">
    <property type="entry name" value="Methylase_S"/>
    <property type="match status" value="1"/>
</dbReference>
<keyword evidence="2" id="KW-0680">Restriction system</keyword>
<proteinExistence type="inferred from homology"/>
<evidence type="ECO:0000256" key="2">
    <source>
        <dbReference type="ARBA" id="ARBA00022747"/>
    </source>
</evidence>
<dbReference type="Proteomes" id="UP000193108">
    <property type="component" value="Unassembled WGS sequence"/>
</dbReference>
<dbReference type="PANTHER" id="PTHR30408">
    <property type="entry name" value="TYPE-1 RESTRICTION ENZYME ECOKI SPECIFICITY PROTEIN"/>
    <property type="match status" value="1"/>
</dbReference>
<feature type="domain" description="Type I restriction modification DNA specificity" evidence="4">
    <location>
        <begin position="72"/>
        <end position="238"/>
    </location>
</feature>
<evidence type="ECO:0000313" key="5">
    <source>
        <dbReference type="EMBL" id="ORW25460.1"/>
    </source>
</evidence>
<dbReference type="GO" id="GO:0003677">
    <property type="term" value="F:DNA binding"/>
    <property type="evidence" value="ECO:0007669"/>
    <property type="project" value="UniProtKB-KW"/>
</dbReference>
<keyword evidence="6" id="KW-1185">Reference proteome</keyword>
<dbReference type="STRING" id="1782.AWC18_01865"/>
<dbReference type="EMBL" id="LQPI01000018">
    <property type="protein sequence ID" value="ORW25460.1"/>
    <property type="molecule type" value="Genomic_DNA"/>
</dbReference>
<keyword evidence="3" id="KW-0238">DNA-binding</keyword>
<gene>
    <name evidence="5" type="ORF">AWC18_01865</name>
</gene>
<comment type="similarity">
    <text evidence="1">Belongs to the type-I restriction system S methylase family.</text>
</comment>
<reference evidence="5 6" key="1">
    <citation type="submission" date="2016-01" db="EMBL/GenBank/DDBJ databases">
        <title>The new phylogeny of the genus Mycobacterium.</title>
        <authorList>
            <person name="Tarcisio F."/>
            <person name="Conor M."/>
            <person name="Antonella G."/>
            <person name="Elisabetta G."/>
            <person name="Giulia F.S."/>
            <person name="Sara T."/>
            <person name="Anna F."/>
            <person name="Clotilde B."/>
            <person name="Roberto B."/>
            <person name="Veronica D.S."/>
            <person name="Fabio R."/>
            <person name="Monica P."/>
            <person name="Olivier J."/>
            <person name="Enrico T."/>
            <person name="Nicola S."/>
        </authorList>
    </citation>
    <scope>NUCLEOTIDE SEQUENCE [LARGE SCALE GENOMIC DNA]</scope>
    <source>
        <strain evidence="5 6">DSM 44164</strain>
    </source>
</reference>
<name>A0A1X1ZQ31_MYCNO</name>
<protein>
    <recommendedName>
        <fullName evidence="4">Type I restriction modification DNA specificity domain-containing protein</fullName>
    </recommendedName>
</protein>
<dbReference type="InterPro" id="IPR052021">
    <property type="entry name" value="Type-I_RS_S_subunit"/>
</dbReference>
<evidence type="ECO:0000259" key="4">
    <source>
        <dbReference type="Pfam" id="PF01420"/>
    </source>
</evidence>
<dbReference type="InterPro" id="IPR000055">
    <property type="entry name" value="Restrct_endonuc_typeI_TRD"/>
</dbReference>
<dbReference type="GO" id="GO:0009307">
    <property type="term" value="P:DNA restriction-modification system"/>
    <property type="evidence" value="ECO:0007669"/>
    <property type="project" value="UniProtKB-KW"/>
</dbReference>
<dbReference type="PANTHER" id="PTHR30408:SF12">
    <property type="entry name" value="TYPE I RESTRICTION ENZYME MJAVIII SPECIFICITY SUBUNIT"/>
    <property type="match status" value="1"/>
</dbReference>
<accession>A0A1X1ZQ31</accession>
<evidence type="ECO:0000313" key="6">
    <source>
        <dbReference type="Proteomes" id="UP000193108"/>
    </source>
</evidence>
<dbReference type="SUPFAM" id="SSF116734">
    <property type="entry name" value="DNA methylase specificity domain"/>
    <property type="match status" value="2"/>
</dbReference>
<dbReference type="CDD" id="cd17524">
    <property type="entry name" value="RMtype1_S_EcoUTORF5051P-TRD2-CR2_like"/>
    <property type="match status" value="1"/>
</dbReference>
<organism evidence="5 6">
    <name type="scientific">Mycolicibacter nonchromogenicus</name>
    <name type="common">Mycobacterium nonchromogenicum</name>
    <dbReference type="NCBI Taxonomy" id="1782"/>
    <lineage>
        <taxon>Bacteria</taxon>
        <taxon>Bacillati</taxon>
        <taxon>Actinomycetota</taxon>
        <taxon>Actinomycetes</taxon>
        <taxon>Mycobacteriales</taxon>
        <taxon>Mycobacteriaceae</taxon>
        <taxon>Mycolicibacter</taxon>
    </lineage>
</organism>
<comment type="caution">
    <text evidence="5">The sequence shown here is derived from an EMBL/GenBank/DDBJ whole genome shotgun (WGS) entry which is preliminary data.</text>
</comment>
<sequence>MRLPNAGYSRHFKFLKDLRVPNPPPDEQRRIATILDHADALRAKRHQVVGRLALLEQAAFLDMFGPPGDWPRRWPMGTIGDMAEDVQYGTAAKAGDTGEWPIVRMGNVTDEGRLDRSDLKWIDLADKDVPKFTLQRGDLLFNRTNSKEKVGKTCVVHTDEPLAFAGYLVRVRLSREHRVEFVNAFMTSSYGRALRKSMAKAAVNQANINASEMQSIPIALPPTALQDRFALVLSRIDAERDRQLALLSAHDALFASLQSRAFRGEL</sequence>
<dbReference type="AlphaFoldDB" id="A0A1X1ZQ31"/>
<evidence type="ECO:0000256" key="1">
    <source>
        <dbReference type="ARBA" id="ARBA00010923"/>
    </source>
</evidence>